<protein>
    <submittedName>
        <fullName evidence="4">Xanthine dehydrogenase family protein molybdopterin-binding subunit</fullName>
    </submittedName>
</protein>
<gene>
    <name evidence="4" type="ORF">JJB09_03580</name>
</gene>
<dbReference type="EMBL" id="JAEQNC010000002">
    <property type="protein sequence ID" value="MBL0371100.1"/>
    <property type="molecule type" value="Genomic_DNA"/>
</dbReference>
<comment type="caution">
    <text evidence="4">The sequence shown here is derived from an EMBL/GenBank/DDBJ whole genome shotgun (WGS) entry which is preliminary data.</text>
</comment>
<dbReference type="GO" id="GO:0016491">
    <property type="term" value="F:oxidoreductase activity"/>
    <property type="evidence" value="ECO:0007669"/>
    <property type="project" value="UniProtKB-KW"/>
</dbReference>
<dbReference type="Pfam" id="PF20256">
    <property type="entry name" value="MoCoBD_2"/>
    <property type="match status" value="1"/>
</dbReference>
<dbReference type="InterPro" id="IPR046867">
    <property type="entry name" value="AldOxase/xan_DH_MoCoBD2"/>
</dbReference>
<dbReference type="Gene3D" id="3.30.365.10">
    <property type="entry name" value="Aldehyde oxidase/xanthine dehydrogenase, molybdopterin binding domain"/>
    <property type="match status" value="4"/>
</dbReference>
<dbReference type="AlphaFoldDB" id="A0A936YRN7"/>
<feature type="domain" description="Aldehyde oxidase/xanthine dehydrogenase a/b hammerhead" evidence="3">
    <location>
        <begin position="23"/>
        <end position="141"/>
    </location>
</feature>
<evidence type="ECO:0000256" key="1">
    <source>
        <dbReference type="ARBA" id="ARBA00022505"/>
    </source>
</evidence>
<evidence type="ECO:0000259" key="3">
    <source>
        <dbReference type="SMART" id="SM01008"/>
    </source>
</evidence>
<dbReference type="PANTHER" id="PTHR11908:SF132">
    <property type="entry name" value="ALDEHYDE OXIDASE 1-RELATED"/>
    <property type="match status" value="1"/>
</dbReference>
<dbReference type="RefSeq" id="WP_201653224.1">
    <property type="nucleotide sequence ID" value="NZ_JAEQNC010000002.1"/>
</dbReference>
<dbReference type="Pfam" id="PF02738">
    <property type="entry name" value="MoCoBD_1"/>
    <property type="match status" value="1"/>
</dbReference>
<evidence type="ECO:0000313" key="5">
    <source>
        <dbReference type="Proteomes" id="UP000633219"/>
    </source>
</evidence>
<dbReference type="GO" id="GO:0005506">
    <property type="term" value="F:iron ion binding"/>
    <property type="evidence" value="ECO:0007669"/>
    <property type="project" value="InterPro"/>
</dbReference>
<proteinExistence type="predicted"/>
<dbReference type="SUPFAM" id="SSF56003">
    <property type="entry name" value="Molybdenum cofactor-binding domain"/>
    <property type="match status" value="1"/>
</dbReference>
<accession>A0A936YRN7</accession>
<dbReference type="SUPFAM" id="SSF54665">
    <property type="entry name" value="CO dehydrogenase molybdoprotein N-domain-like"/>
    <property type="match status" value="1"/>
</dbReference>
<dbReference type="Pfam" id="PF01315">
    <property type="entry name" value="Ald_Xan_dh_C"/>
    <property type="match status" value="1"/>
</dbReference>
<dbReference type="InterPro" id="IPR037165">
    <property type="entry name" value="AldOxase/xan_DH_Mopterin-bd_sf"/>
</dbReference>
<name>A0A936YRN7_9HYPH</name>
<keyword evidence="5" id="KW-1185">Reference proteome</keyword>
<dbReference type="InterPro" id="IPR008274">
    <property type="entry name" value="AldOxase/xan_DH_MoCoBD1"/>
</dbReference>
<dbReference type="PANTHER" id="PTHR11908">
    <property type="entry name" value="XANTHINE DEHYDROGENASE"/>
    <property type="match status" value="1"/>
</dbReference>
<dbReference type="Proteomes" id="UP000633219">
    <property type="component" value="Unassembled WGS sequence"/>
</dbReference>
<sequence length="771" mass="83070">MVAVPKFGIGASALRKEDFTLIRGQGSFTDDIRSDEALHGFVLRSQYAHAAFRILSTEAALAMPGVRLILTAADIAELGNVPCKQLVTQPDGSLQDKREAPLLCRDRVRHMGDAVAFIVAESREKAEDAAELIEIDWQDLDAHVDLATALEADAALVWEERDDNLAYTYHKGNRKKADAAFERAAHVTDLTVVNNRIISNYLEPRAAVGRYDTESETYILNAPSQGVHSVRNILAKDILHVAPAKVTVITGDVGGGFGTKAFCYREYALVLEAARRLEAPVRWVSSRTEHALADTHGRDSIMAASLAFDAGNRITAMRVRMTANMGAYLSQYGPMIPTMTALMATGVYDIPVLDFEIKAVYTNTTPVDAYRGAGRPEAAYLIERIIDAAARELGLGPAELRRINFIRPDQFPYRTQGGCHYDVGEFEGHLDKALSLSDWQGFEQRRKGAKNNGRLRGIGLSTYVEICAFGGSEPAHLHLNQDGTITLYIGTQTNGQGHATAYSQFIAEKIGIDFDKIIVRQGDTRELAKGGGTGGSRSIPIGGVSVLRAGEDLAEKIKRIAGDELEASPEDIELVNGVARVAGTDRELDFAGVAKAAKKPDDLIAIADVHQDEATYPNGTHVVEVEIDPETGQTEIVAYQIVDDFGVTVNPILLAGQIHGGIAQGAGQALIEGAVYSENGQLLTATLMDYAMPRADSFPMFKFETRNVPSKTNALGIKGAGEAATIGSTPAVMNAVIDALYHGYGIPALDMPATPGKIWAAIEQAKARNAA</sequence>
<evidence type="ECO:0000313" key="4">
    <source>
        <dbReference type="EMBL" id="MBL0371100.1"/>
    </source>
</evidence>
<dbReference type="InterPro" id="IPR036856">
    <property type="entry name" value="Ald_Oxase/Xan_DH_a/b_sf"/>
</dbReference>
<dbReference type="InterPro" id="IPR016208">
    <property type="entry name" value="Ald_Oxase/xanthine_DH-like"/>
</dbReference>
<dbReference type="InterPro" id="IPR000674">
    <property type="entry name" value="Ald_Oxase/Xan_DH_a/b"/>
</dbReference>
<keyword evidence="2" id="KW-0560">Oxidoreductase</keyword>
<reference evidence="4" key="1">
    <citation type="submission" date="2021-01" db="EMBL/GenBank/DDBJ databases">
        <title>Rhizobium sp. strain KVB221 16S ribosomal RNA gene Genome sequencing and assembly.</title>
        <authorList>
            <person name="Kang M."/>
        </authorList>
    </citation>
    <scope>NUCLEOTIDE SEQUENCE</scope>
    <source>
        <strain evidence="4">KVB221</strain>
    </source>
</reference>
<dbReference type="Gene3D" id="3.90.1170.50">
    <property type="entry name" value="Aldehyde oxidase/xanthine dehydrogenase, a/b hammerhead"/>
    <property type="match status" value="1"/>
</dbReference>
<organism evidence="4 5">
    <name type="scientific">Rhizobium setariae</name>
    <dbReference type="NCBI Taxonomy" id="2801340"/>
    <lineage>
        <taxon>Bacteria</taxon>
        <taxon>Pseudomonadati</taxon>
        <taxon>Pseudomonadota</taxon>
        <taxon>Alphaproteobacteria</taxon>
        <taxon>Hyphomicrobiales</taxon>
        <taxon>Rhizobiaceae</taxon>
        <taxon>Rhizobium/Agrobacterium group</taxon>
        <taxon>Rhizobium</taxon>
    </lineage>
</organism>
<keyword evidence="1" id="KW-0500">Molybdenum</keyword>
<evidence type="ECO:0000256" key="2">
    <source>
        <dbReference type="ARBA" id="ARBA00023002"/>
    </source>
</evidence>
<dbReference type="SMART" id="SM01008">
    <property type="entry name" value="Ald_Xan_dh_C"/>
    <property type="match status" value="1"/>
</dbReference>